<dbReference type="AlphaFoldDB" id="A0AAN9HNI5"/>
<dbReference type="InterPro" id="IPR008942">
    <property type="entry name" value="ENTH_VHS"/>
</dbReference>
<dbReference type="GO" id="GO:0043328">
    <property type="term" value="P:protein transport to vacuole involved in ubiquitin-dependent protein catabolic process via the multivesicular body sorting pathway"/>
    <property type="evidence" value="ECO:0007669"/>
    <property type="project" value="InterPro"/>
</dbReference>
<sequence>MENIGGEIVFGVVGLRHFRGDRTFVPLSRKGYWQIEFGDVLLGNSSTENFATTLTGVCDGGCAAVVDTGTSLITGPIVRPNPVGQSFIDCSSIAAMPQLSLWNRENLAVIMLLEMLMNNIGKHIHEQVIDTGIIPILVKIVKKKSDLPVRERIFLLLDATQTSLGGASGKFPKYYNAYYDLVVVSCEIKERIKNTKKARINYCALPSSPNSRKMQAEIGFS</sequence>
<accession>A0AAN9HNI5</accession>
<comment type="similarity">
    <text evidence="1">Belongs to the TOM1 family.</text>
</comment>
<dbReference type="GO" id="GO:0043130">
    <property type="term" value="F:ubiquitin binding"/>
    <property type="evidence" value="ECO:0007669"/>
    <property type="project" value="InterPro"/>
</dbReference>
<dbReference type="InterPro" id="IPR002014">
    <property type="entry name" value="VHS_dom"/>
</dbReference>
<dbReference type="SUPFAM" id="SSF50630">
    <property type="entry name" value="Acid proteases"/>
    <property type="match status" value="1"/>
</dbReference>
<organism evidence="4 5">
    <name type="scientific">Crotalaria pallida</name>
    <name type="common">Smooth rattlebox</name>
    <name type="synonym">Crotalaria striata</name>
    <dbReference type="NCBI Taxonomy" id="3830"/>
    <lineage>
        <taxon>Eukaryota</taxon>
        <taxon>Viridiplantae</taxon>
        <taxon>Streptophyta</taxon>
        <taxon>Embryophyta</taxon>
        <taxon>Tracheophyta</taxon>
        <taxon>Spermatophyta</taxon>
        <taxon>Magnoliopsida</taxon>
        <taxon>eudicotyledons</taxon>
        <taxon>Gunneridae</taxon>
        <taxon>Pentapetalae</taxon>
        <taxon>rosids</taxon>
        <taxon>fabids</taxon>
        <taxon>Fabales</taxon>
        <taxon>Fabaceae</taxon>
        <taxon>Papilionoideae</taxon>
        <taxon>50 kb inversion clade</taxon>
        <taxon>genistoids sensu lato</taxon>
        <taxon>core genistoids</taxon>
        <taxon>Crotalarieae</taxon>
        <taxon>Crotalaria</taxon>
    </lineage>
</organism>
<dbReference type="EMBL" id="JAYWIO010000008">
    <property type="protein sequence ID" value="KAK7243226.1"/>
    <property type="molecule type" value="Genomic_DNA"/>
</dbReference>
<gene>
    <name evidence="4" type="ORF">RIF29_38017</name>
</gene>
<dbReference type="PROSITE" id="PS50179">
    <property type="entry name" value="VHS"/>
    <property type="match status" value="1"/>
</dbReference>
<dbReference type="GO" id="GO:0035091">
    <property type="term" value="F:phosphatidylinositol binding"/>
    <property type="evidence" value="ECO:0007669"/>
    <property type="project" value="InterPro"/>
</dbReference>
<comment type="caution">
    <text evidence="4">The sequence shown here is derived from an EMBL/GenBank/DDBJ whole genome shotgun (WGS) entry which is preliminary data.</text>
</comment>
<dbReference type="InterPro" id="IPR021109">
    <property type="entry name" value="Peptidase_aspartic_dom_sf"/>
</dbReference>
<dbReference type="InterPro" id="IPR033121">
    <property type="entry name" value="PEPTIDASE_A1"/>
</dbReference>
<evidence type="ECO:0000256" key="1">
    <source>
        <dbReference type="ARBA" id="ARBA00007708"/>
    </source>
</evidence>
<dbReference type="PROSITE" id="PS51767">
    <property type="entry name" value="PEPTIDASE_A1"/>
    <property type="match status" value="1"/>
</dbReference>
<dbReference type="GO" id="GO:0004190">
    <property type="term" value="F:aspartic-type endopeptidase activity"/>
    <property type="evidence" value="ECO:0007669"/>
    <property type="project" value="InterPro"/>
</dbReference>
<dbReference type="SUPFAM" id="SSF48464">
    <property type="entry name" value="ENTH/VHS domain"/>
    <property type="match status" value="1"/>
</dbReference>
<dbReference type="InterPro" id="IPR001969">
    <property type="entry name" value="Aspartic_peptidase_AS"/>
</dbReference>
<protein>
    <recommendedName>
        <fullName evidence="6">Peptidase A1 domain-containing protein</fullName>
    </recommendedName>
</protein>
<dbReference type="Gene3D" id="1.25.40.90">
    <property type="match status" value="1"/>
</dbReference>
<feature type="domain" description="VHS" evidence="2">
    <location>
        <begin position="107"/>
        <end position="181"/>
    </location>
</feature>
<evidence type="ECO:0000313" key="4">
    <source>
        <dbReference type="EMBL" id="KAK7243226.1"/>
    </source>
</evidence>
<reference evidence="4 5" key="1">
    <citation type="submission" date="2024-01" db="EMBL/GenBank/DDBJ databases">
        <title>The genomes of 5 underutilized Papilionoideae crops provide insights into root nodulation and disease resistanc.</title>
        <authorList>
            <person name="Yuan L."/>
        </authorList>
    </citation>
    <scope>NUCLEOTIDE SEQUENCE [LARGE SCALE GENOMIC DNA]</scope>
    <source>
        <strain evidence="4">ZHUSHIDOU_FW_LH</strain>
        <tissue evidence="4">Leaf</tissue>
    </source>
</reference>
<dbReference type="Gene3D" id="2.40.70.10">
    <property type="entry name" value="Acid Proteases"/>
    <property type="match status" value="1"/>
</dbReference>
<evidence type="ECO:0000259" key="3">
    <source>
        <dbReference type="PROSITE" id="PS51767"/>
    </source>
</evidence>
<evidence type="ECO:0000259" key="2">
    <source>
        <dbReference type="PROSITE" id="PS50179"/>
    </source>
</evidence>
<evidence type="ECO:0008006" key="6">
    <source>
        <dbReference type="Google" id="ProtNLM"/>
    </source>
</evidence>
<keyword evidence="5" id="KW-1185">Reference proteome</keyword>
<dbReference type="Proteomes" id="UP001372338">
    <property type="component" value="Unassembled WGS sequence"/>
</dbReference>
<proteinExistence type="inferred from homology"/>
<dbReference type="PANTHER" id="PTHR45898:SF3">
    <property type="entry name" value="TOM1-LIKE PROTEIN 5"/>
    <property type="match status" value="1"/>
</dbReference>
<evidence type="ECO:0000313" key="5">
    <source>
        <dbReference type="Proteomes" id="UP001372338"/>
    </source>
</evidence>
<dbReference type="Pfam" id="PF00026">
    <property type="entry name" value="Asp"/>
    <property type="match status" value="1"/>
</dbReference>
<dbReference type="InterPro" id="IPR044836">
    <property type="entry name" value="TOL_plant"/>
</dbReference>
<name>A0AAN9HNI5_CROPI</name>
<dbReference type="PROSITE" id="PS00141">
    <property type="entry name" value="ASP_PROTEASE"/>
    <property type="match status" value="1"/>
</dbReference>
<feature type="domain" description="Peptidase A1" evidence="3">
    <location>
        <begin position="1"/>
        <end position="221"/>
    </location>
</feature>
<dbReference type="PANTHER" id="PTHR45898">
    <property type="entry name" value="TOM1-LIKE PROTEIN"/>
    <property type="match status" value="1"/>
</dbReference>